<proteinExistence type="inferred from homology"/>
<feature type="non-terminal residue" evidence="6">
    <location>
        <position position="74"/>
    </location>
</feature>
<reference evidence="6" key="1">
    <citation type="submission" date="2022-04" db="EMBL/GenBank/DDBJ databases">
        <title>A functionally conserved STORR gene fusion in Papaver species that diverged 16.8 million years ago.</title>
        <authorList>
            <person name="Catania T."/>
        </authorList>
    </citation>
    <scope>NUCLEOTIDE SEQUENCE</scope>
    <source>
        <strain evidence="6">S-188037</strain>
    </source>
</reference>
<evidence type="ECO:0000256" key="1">
    <source>
        <dbReference type="ARBA" id="ARBA00004141"/>
    </source>
</evidence>
<accession>A0AAD4T330</accession>
<comment type="caution">
    <text evidence="6">The sequence shown here is derived from an EMBL/GenBank/DDBJ whole genome shotgun (WGS) entry which is preliminary data.</text>
</comment>
<keyword evidence="5" id="KW-0472">Membrane</keyword>
<evidence type="ECO:0000256" key="3">
    <source>
        <dbReference type="ARBA" id="ARBA00022692"/>
    </source>
</evidence>
<dbReference type="Proteomes" id="UP001202328">
    <property type="component" value="Unassembled WGS sequence"/>
</dbReference>
<comment type="subcellular location">
    <subcellularLocation>
        <location evidence="1">Membrane</location>
        <topology evidence="1">Multi-pass membrane protein</topology>
    </subcellularLocation>
</comment>
<protein>
    <submittedName>
        <fullName evidence="6">Uncharacterized protein</fullName>
    </submittedName>
</protein>
<evidence type="ECO:0000256" key="4">
    <source>
        <dbReference type="ARBA" id="ARBA00022989"/>
    </source>
</evidence>
<dbReference type="AlphaFoldDB" id="A0AAD4T330"/>
<dbReference type="InterPro" id="IPR007603">
    <property type="entry name" value="Choline_transptr-like"/>
</dbReference>
<dbReference type="PROSITE" id="PS51257">
    <property type="entry name" value="PROKAR_LIPOPROTEIN"/>
    <property type="match status" value="1"/>
</dbReference>
<gene>
    <name evidence="6" type="ORF">MKW98_031200</name>
</gene>
<dbReference type="GO" id="GO:0022857">
    <property type="term" value="F:transmembrane transporter activity"/>
    <property type="evidence" value="ECO:0007669"/>
    <property type="project" value="InterPro"/>
</dbReference>
<dbReference type="GO" id="GO:0016020">
    <property type="term" value="C:membrane"/>
    <property type="evidence" value="ECO:0007669"/>
    <property type="project" value="UniProtKB-SubCell"/>
</dbReference>
<sequence length="74" mass="7987">MRCSTGFCFQSALSTNLGSACLGSLFVPALVQITAYCKGFVKASQNTWALIERIDNMEQVVDIDITSSICFLTG</sequence>
<evidence type="ECO:0000256" key="5">
    <source>
        <dbReference type="ARBA" id="ARBA00023136"/>
    </source>
</evidence>
<evidence type="ECO:0000256" key="2">
    <source>
        <dbReference type="ARBA" id="ARBA00007168"/>
    </source>
</evidence>
<evidence type="ECO:0000313" key="7">
    <source>
        <dbReference type="Proteomes" id="UP001202328"/>
    </source>
</evidence>
<organism evidence="6 7">
    <name type="scientific">Papaver atlanticum</name>
    <dbReference type="NCBI Taxonomy" id="357466"/>
    <lineage>
        <taxon>Eukaryota</taxon>
        <taxon>Viridiplantae</taxon>
        <taxon>Streptophyta</taxon>
        <taxon>Embryophyta</taxon>
        <taxon>Tracheophyta</taxon>
        <taxon>Spermatophyta</taxon>
        <taxon>Magnoliopsida</taxon>
        <taxon>Ranunculales</taxon>
        <taxon>Papaveraceae</taxon>
        <taxon>Papaveroideae</taxon>
        <taxon>Papaver</taxon>
    </lineage>
</organism>
<keyword evidence="7" id="KW-1185">Reference proteome</keyword>
<dbReference type="PANTHER" id="PTHR12385:SF93">
    <property type="entry name" value="CHOLINE TRANSPORTER-LIKE PROTEIN"/>
    <property type="match status" value="1"/>
</dbReference>
<dbReference type="PANTHER" id="PTHR12385">
    <property type="entry name" value="CHOLINE TRANSPORTER-LIKE (SLC FAMILY 44)"/>
    <property type="match status" value="1"/>
</dbReference>
<keyword evidence="3" id="KW-0812">Transmembrane</keyword>
<keyword evidence="4" id="KW-1133">Transmembrane helix</keyword>
<name>A0AAD4T330_9MAGN</name>
<dbReference type="EMBL" id="JAJJMB010005553">
    <property type="protein sequence ID" value="KAI3938252.1"/>
    <property type="molecule type" value="Genomic_DNA"/>
</dbReference>
<evidence type="ECO:0000313" key="6">
    <source>
        <dbReference type="EMBL" id="KAI3938252.1"/>
    </source>
</evidence>
<comment type="similarity">
    <text evidence="2">Belongs to the CTL (choline transporter-like) family.</text>
</comment>